<feature type="binding site" evidence="10">
    <location>
        <position position="75"/>
    </location>
    <ligand>
        <name>Ca(2+)</name>
        <dbReference type="ChEBI" id="CHEBI:29108"/>
        <label>2</label>
    </ligand>
</feature>
<dbReference type="Gene3D" id="1.10.420.10">
    <property type="entry name" value="Peroxidase, domain 2"/>
    <property type="match status" value="1"/>
</dbReference>
<accession>A0AAV1WWW9</accession>
<dbReference type="PROSITE" id="PS50873">
    <property type="entry name" value="PEROXIDASE_4"/>
    <property type="match status" value="1"/>
</dbReference>
<feature type="binding site" evidence="10">
    <location>
        <position position="80"/>
    </location>
    <ligand>
        <name>Ca(2+)</name>
        <dbReference type="ChEBI" id="CHEBI:29108"/>
        <label>2</label>
    </ligand>
</feature>
<comment type="catalytic activity">
    <reaction evidence="1">
        <text>2 a phenolic donor + H2O2 = 2 a phenolic radical donor + 2 H2O</text>
        <dbReference type="Rhea" id="RHEA:56136"/>
        <dbReference type="ChEBI" id="CHEBI:15377"/>
        <dbReference type="ChEBI" id="CHEBI:16240"/>
        <dbReference type="ChEBI" id="CHEBI:139520"/>
        <dbReference type="ChEBI" id="CHEBI:139521"/>
        <dbReference type="EC" id="1.11.1.7"/>
    </reaction>
</comment>
<evidence type="ECO:0000256" key="2">
    <source>
        <dbReference type="ARBA" id="ARBA00002322"/>
    </source>
</evidence>
<evidence type="ECO:0000256" key="3">
    <source>
        <dbReference type="ARBA" id="ARBA00012313"/>
    </source>
</evidence>
<keyword evidence="9 11" id="KW-1015">Disulfide bond</keyword>
<sequence length="123" mass="13710">MLSGELQPRFFQNRLHLGSHTTGDSRCTSFGQRLYNQSGNGKADFTLDQNYAAKLCTQCPKSGGDHNLFVLDFVTPTKFDNKYFKNLLANKGLLSSAEILLTKNKVSADSVTKYTERNNLLSP</sequence>
<comment type="caution">
    <text evidence="14">The sequence shown here is derived from an EMBL/GenBank/DDBJ whole genome shotgun (WGS) entry which is preliminary data.</text>
</comment>
<keyword evidence="6 10" id="KW-0479">Metal-binding</keyword>
<keyword evidence="7" id="KW-0560">Oxidoreductase</keyword>
<dbReference type="Proteomes" id="UP001497480">
    <property type="component" value="Unassembled WGS sequence"/>
</dbReference>
<feature type="binding site" evidence="10">
    <location>
        <position position="21"/>
    </location>
    <ligand>
        <name>Ca(2+)</name>
        <dbReference type="ChEBI" id="CHEBI:29108"/>
        <label>2</label>
    </ligand>
</feature>
<dbReference type="InterPro" id="IPR010255">
    <property type="entry name" value="Haem_peroxidase_sf"/>
</dbReference>
<evidence type="ECO:0000256" key="11">
    <source>
        <dbReference type="PIRSR" id="PIRSR600823-5"/>
    </source>
</evidence>
<keyword evidence="4" id="KW-0575">Peroxidase</keyword>
<evidence type="ECO:0000256" key="7">
    <source>
        <dbReference type="ARBA" id="ARBA00023002"/>
    </source>
</evidence>
<dbReference type="AlphaFoldDB" id="A0AAV1WWW9"/>
<comment type="similarity">
    <text evidence="12">Belongs to the peroxidase family.</text>
</comment>
<proteinExistence type="inferred from homology"/>
<keyword evidence="10" id="KW-0106">Calcium</keyword>
<dbReference type="InterPro" id="IPR002016">
    <property type="entry name" value="Haem_peroxidase"/>
</dbReference>
<feature type="domain" description="Plant heme peroxidase family profile" evidence="13">
    <location>
        <begin position="15"/>
        <end position="123"/>
    </location>
</feature>
<evidence type="ECO:0000256" key="6">
    <source>
        <dbReference type="ARBA" id="ARBA00022723"/>
    </source>
</evidence>
<evidence type="ECO:0000256" key="9">
    <source>
        <dbReference type="ARBA" id="ARBA00023157"/>
    </source>
</evidence>
<comment type="cofactor">
    <cofactor evidence="10">
        <name>Ca(2+)</name>
        <dbReference type="ChEBI" id="CHEBI:29108"/>
    </cofactor>
    <text evidence="10">Binds 2 calcium ions per subunit.</text>
</comment>
<evidence type="ECO:0000313" key="14">
    <source>
        <dbReference type="EMBL" id="CAL0313911.1"/>
    </source>
</evidence>
<protein>
    <recommendedName>
        <fullName evidence="3">peroxidase</fullName>
        <ecNumber evidence="3">1.11.1.7</ecNumber>
    </recommendedName>
</protein>
<evidence type="ECO:0000256" key="10">
    <source>
        <dbReference type="PIRSR" id="PIRSR600823-3"/>
    </source>
</evidence>
<name>A0AAV1WWW9_LUPLU</name>
<dbReference type="EMBL" id="CAXHTB010000010">
    <property type="protein sequence ID" value="CAL0313911.1"/>
    <property type="molecule type" value="Genomic_DNA"/>
</dbReference>
<evidence type="ECO:0000256" key="8">
    <source>
        <dbReference type="ARBA" id="ARBA00023004"/>
    </source>
</evidence>
<feature type="binding site" evidence="10">
    <location>
        <position position="72"/>
    </location>
    <ligand>
        <name>Ca(2+)</name>
        <dbReference type="ChEBI" id="CHEBI:29108"/>
        <label>2</label>
    </ligand>
</feature>
<gene>
    <name evidence="14" type="ORF">LLUT_LOCUS14971</name>
</gene>
<reference evidence="14 15" key="1">
    <citation type="submission" date="2024-03" db="EMBL/GenBank/DDBJ databases">
        <authorList>
            <person name="Martinez-Hernandez J."/>
        </authorList>
    </citation>
    <scope>NUCLEOTIDE SEQUENCE [LARGE SCALE GENOMIC DNA]</scope>
</reference>
<dbReference type="GO" id="GO:0020037">
    <property type="term" value="F:heme binding"/>
    <property type="evidence" value="ECO:0007669"/>
    <property type="project" value="InterPro"/>
</dbReference>
<dbReference type="SUPFAM" id="SSF48113">
    <property type="entry name" value="Heme-dependent peroxidases"/>
    <property type="match status" value="1"/>
</dbReference>
<dbReference type="FunFam" id="1.10.420.10:FF:000001">
    <property type="entry name" value="Peroxidase"/>
    <property type="match status" value="1"/>
</dbReference>
<dbReference type="PRINTS" id="PR00461">
    <property type="entry name" value="PLPEROXIDASE"/>
</dbReference>
<feature type="binding site" description="axial binding residue" evidence="10">
    <location>
        <position position="20"/>
    </location>
    <ligand>
        <name>heme b</name>
        <dbReference type="ChEBI" id="CHEBI:60344"/>
    </ligand>
    <ligandPart>
        <name>Fe</name>
        <dbReference type="ChEBI" id="CHEBI:18248"/>
    </ligandPart>
</feature>
<comment type="function">
    <text evidence="2">Removal of H(2)O(2), oxidation of toxic reductants, biosynthesis and degradation of lignin, suberization, auxin catabolism, response to environmental stresses such as wounding, pathogen attack and oxidative stress. These functions might be dependent on each isozyme/isoform in each plant tissue.</text>
</comment>
<dbReference type="GO" id="GO:0046872">
    <property type="term" value="F:metal ion binding"/>
    <property type="evidence" value="ECO:0007669"/>
    <property type="project" value="UniProtKB-KW"/>
</dbReference>
<dbReference type="PANTHER" id="PTHR31388:SF3">
    <property type="entry name" value="PEROXIDASE 72"/>
    <property type="match status" value="1"/>
</dbReference>
<evidence type="ECO:0000313" key="15">
    <source>
        <dbReference type="Proteomes" id="UP001497480"/>
    </source>
</evidence>
<evidence type="ECO:0000256" key="4">
    <source>
        <dbReference type="ARBA" id="ARBA00022559"/>
    </source>
</evidence>
<dbReference type="InterPro" id="IPR000823">
    <property type="entry name" value="Peroxidase_pln"/>
</dbReference>
<feature type="disulfide bond" evidence="11">
    <location>
        <begin position="27"/>
        <end position="59"/>
    </location>
</feature>
<dbReference type="EC" id="1.11.1.7" evidence="3"/>
<evidence type="ECO:0000259" key="13">
    <source>
        <dbReference type="PROSITE" id="PS50873"/>
    </source>
</evidence>
<comment type="cofactor">
    <cofactor evidence="10">
        <name>heme b</name>
        <dbReference type="ChEBI" id="CHEBI:60344"/>
    </cofactor>
    <text evidence="10">Binds 1 heme b (iron(II)-protoporphyrin IX) group per subunit.</text>
</comment>
<dbReference type="GO" id="GO:0006979">
    <property type="term" value="P:response to oxidative stress"/>
    <property type="evidence" value="ECO:0007669"/>
    <property type="project" value="InterPro"/>
</dbReference>
<dbReference type="GO" id="GO:0140825">
    <property type="term" value="F:lactoperoxidase activity"/>
    <property type="evidence" value="ECO:0007669"/>
    <property type="project" value="UniProtKB-EC"/>
</dbReference>
<keyword evidence="5" id="KW-0349">Heme</keyword>
<organism evidence="14 15">
    <name type="scientific">Lupinus luteus</name>
    <name type="common">European yellow lupine</name>
    <dbReference type="NCBI Taxonomy" id="3873"/>
    <lineage>
        <taxon>Eukaryota</taxon>
        <taxon>Viridiplantae</taxon>
        <taxon>Streptophyta</taxon>
        <taxon>Embryophyta</taxon>
        <taxon>Tracheophyta</taxon>
        <taxon>Spermatophyta</taxon>
        <taxon>Magnoliopsida</taxon>
        <taxon>eudicotyledons</taxon>
        <taxon>Gunneridae</taxon>
        <taxon>Pentapetalae</taxon>
        <taxon>rosids</taxon>
        <taxon>fabids</taxon>
        <taxon>Fabales</taxon>
        <taxon>Fabaceae</taxon>
        <taxon>Papilionoideae</taxon>
        <taxon>50 kb inversion clade</taxon>
        <taxon>genistoids sensu lato</taxon>
        <taxon>core genistoids</taxon>
        <taxon>Genisteae</taxon>
        <taxon>Lupinus</taxon>
    </lineage>
</organism>
<keyword evidence="8 10" id="KW-0408">Iron</keyword>
<keyword evidence="15" id="KW-1185">Reference proteome</keyword>
<evidence type="ECO:0000256" key="12">
    <source>
        <dbReference type="RuleBase" id="RU004241"/>
    </source>
</evidence>
<evidence type="ECO:0000256" key="5">
    <source>
        <dbReference type="ARBA" id="ARBA00022617"/>
    </source>
</evidence>
<dbReference type="PANTHER" id="PTHR31388">
    <property type="entry name" value="PEROXIDASE 72-RELATED"/>
    <property type="match status" value="1"/>
</dbReference>
<evidence type="ECO:0000256" key="1">
    <source>
        <dbReference type="ARBA" id="ARBA00000189"/>
    </source>
</evidence>
<dbReference type="Pfam" id="PF00141">
    <property type="entry name" value="peroxidase"/>
    <property type="match status" value="1"/>
</dbReference>